<name>A0A3Q8CC76_9LACO</name>
<feature type="region of interest" description="Disordered" evidence="8">
    <location>
        <begin position="793"/>
        <end position="813"/>
    </location>
</feature>
<evidence type="ECO:0000256" key="9">
    <source>
        <dbReference type="SAM" id="Phobius"/>
    </source>
</evidence>
<evidence type="ECO:0000256" key="5">
    <source>
        <dbReference type="ARBA" id="ARBA00022989"/>
    </source>
</evidence>
<dbReference type="InterPro" id="IPR023838">
    <property type="entry name" value="T7SS_EsaA"/>
</dbReference>
<feature type="transmembrane region" description="Helical" evidence="9">
    <location>
        <begin position="1088"/>
        <end position="1110"/>
    </location>
</feature>
<dbReference type="Proteomes" id="UP000314960">
    <property type="component" value="Chromosome"/>
</dbReference>
<evidence type="ECO:0000256" key="8">
    <source>
        <dbReference type="SAM" id="MobiDB-lite"/>
    </source>
</evidence>
<evidence type="ECO:0000256" key="2">
    <source>
        <dbReference type="ARBA" id="ARBA00008338"/>
    </source>
</evidence>
<evidence type="ECO:0000256" key="7">
    <source>
        <dbReference type="SAM" id="Coils"/>
    </source>
</evidence>
<dbReference type="RefSeq" id="WP_181387764.1">
    <property type="nucleotide sequence ID" value="NZ_CP018176.1"/>
</dbReference>
<reference evidence="10 11" key="1">
    <citation type="submission" date="2016-11" db="EMBL/GenBank/DDBJ databases">
        <title>Interaction between Lactobacillus species and yeast in water kefir.</title>
        <authorList>
            <person name="Behr J."/>
            <person name="Xu D."/>
            <person name="Vogel R.F."/>
        </authorList>
    </citation>
    <scope>NUCLEOTIDE SEQUENCE [LARGE SCALE GENOMIC DNA]</scope>
    <source>
        <strain evidence="10 11">TMW 1.1822</strain>
    </source>
</reference>
<keyword evidence="6 9" id="KW-0472">Membrane</keyword>
<dbReference type="PANTHER" id="PTHR30294">
    <property type="entry name" value="MEMBRANE COMPONENT OF ABC TRANSPORTER YHHJ-RELATED"/>
    <property type="match status" value="1"/>
</dbReference>
<feature type="compositionally biased region" description="Polar residues" evidence="8">
    <location>
        <begin position="793"/>
        <end position="803"/>
    </location>
</feature>
<feature type="coiled-coil region" evidence="7">
    <location>
        <begin position="338"/>
        <end position="368"/>
    </location>
</feature>
<keyword evidence="3" id="KW-1003">Cell membrane</keyword>
<feature type="transmembrane region" description="Helical" evidence="9">
    <location>
        <begin position="934"/>
        <end position="955"/>
    </location>
</feature>
<gene>
    <name evidence="10" type="ORF">BSQ49_01720</name>
</gene>
<evidence type="ECO:0000256" key="3">
    <source>
        <dbReference type="ARBA" id="ARBA00022475"/>
    </source>
</evidence>
<comment type="subcellular location">
    <subcellularLocation>
        <location evidence="1">Cell membrane</location>
        <topology evidence="1">Multi-pass membrane protein</topology>
    </subcellularLocation>
</comment>
<dbReference type="NCBIfam" id="TIGR03929">
    <property type="entry name" value="T7_esaA_Nterm"/>
    <property type="match status" value="1"/>
</dbReference>
<feature type="transmembrane region" description="Helical" evidence="9">
    <location>
        <begin position="1036"/>
        <end position="1056"/>
    </location>
</feature>
<comment type="similarity">
    <text evidence="2">Belongs to the EsaA family.</text>
</comment>
<evidence type="ECO:0000313" key="11">
    <source>
        <dbReference type="Proteomes" id="UP000314960"/>
    </source>
</evidence>
<accession>A0A3Q8CC76</accession>
<feature type="transmembrane region" description="Helical" evidence="9">
    <location>
        <begin position="1005"/>
        <end position="1024"/>
    </location>
</feature>
<proteinExistence type="inferred from homology"/>
<keyword evidence="5 9" id="KW-1133">Transmembrane helix</keyword>
<evidence type="ECO:0000256" key="6">
    <source>
        <dbReference type="ARBA" id="ARBA00023136"/>
    </source>
</evidence>
<keyword evidence="4 9" id="KW-0812">Transmembrane</keyword>
<dbReference type="EMBL" id="CP018176">
    <property type="protein sequence ID" value="AUJ29037.1"/>
    <property type="molecule type" value="Genomic_DNA"/>
</dbReference>
<keyword evidence="7" id="KW-0175">Coiled coil</keyword>
<feature type="transmembrane region" description="Helical" evidence="9">
    <location>
        <begin position="976"/>
        <end position="999"/>
    </location>
</feature>
<dbReference type="KEGG" id="lhw:BSQ49_01720"/>
<evidence type="ECO:0000313" key="10">
    <source>
        <dbReference type="EMBL" id="AUJ29037.1"/>
    </source>
</evidence>
<dbReference type="AlphaFoldDB" id="A0A3Q8CC76"/>
<dbReference type="PANTHER" id="PTHR30294:SF29">
    <property type="entry name" value="MULTIDRUG ABC TRANSPORTER PERMEASE YBHS-RELATED"/>
    <property type="match status" value="1"/>
</dbReference>
<evidence type="ECO:0000256" key="4">
    <source>
        <dbReference type="ARBA" id="ARBA00022692"/>
    </source>
</evidence>
<feature type="transmembrane region" description="Helical" evidence="9">
    <location>
        <begin position="9"/>
        <end position="30"/>
    </location>
</feature>
<organism evidence="10 11">
    <name type="scientific">Liquorilactobacillus hordei</name>
    <dbReference type="NCBI Taxonomy" id="468911"/>
    <lineage>
        <taxon>Bacteria</taxon>
        <taxon>Bacillati</taxon>
        <taxon>Bacillota</taxon>
        <taxon>Bacilli</taxon>
        <taxon>Lactobacillales</taxon>
        <taxon>Lactobacillaceae</taxon>
        <taxon>Liquorilactobacillus</taxon>
    </lineage>
</organism>
<protein>
    <submittedName>
        <fullName evidence="10">Type VII secretion protein EsaA</fullName>
    </submittedName>
</protein>
<sequence length="1131" mass="124383">MKKGLQSRLPLFVAIIGSVLLIVFLTFLGLKDRNVVRTTNGGTRNSNYVLVNEDNGAEFNGKNYRLGDDFVTLINQDSKSNWQTAARNIANAGVKSGQYDAEIIIPRNFSEQLLNLKSSNPQKALVSYRVRSSQNEISNQVVSNKVNTILKDFNQRIVQMYFSNIVGNLAEAQHNVNNMVGVEQTQHSDLASSYSSLKSLPQGFSDIVNTSSILDENNKSFGVDQQAFIESVKGLLQDNQNSLTEGSKSASEVKSAVSDTNKQSNQKLQTALKQFEAQYQLQKDQLNEQWQNDGTGYKEQYDQLGQLAQTQIGSFDSTDTTSDESVYNNFLSEAKAFQLTQTQRISELNDEIKSLETQRDNMENLKKQVAYAFTGDENTDPSSASSDQIKQAIVSQMSGTEKSEHLNQGYLDELKNNAESIQLPQKSDFEQLLKILQNKNLLDSTDAEKLADSYTIINKLGNSNQQTGKFELLQDQNENKFTAVTTDGQLTIPLNLNALKAGQTLKLVSDKQQISVTNLDDIATQISNGLQSKISSITDYKAHPVVSVNATDGSISLAIREEDGTATLPDNTETSVTVNANLSWQPQSTADTDQYLTVPYSWNLDKQTISSSSLSAYLDKDKPLKDDLKTLFSLFSSLTTTAQQAVTIYSAPGSQSISSLASTITQFPEKTLEDIAPQDSVYWMYDNITNDERKDEVSASLVKSYQEDGAQLYQQAESQIEALDKTIGTSQDGLNEDSDNEQSSTLYKTLNMMTTPQKLLEQAEKLNDWYTQASQSITMGSKNWTETTKVDPQSVIDQNNQQPSEEDTTSLEDQTSDLVGTMQQLATTSQQEASSTVSSAAKVQDIEPQVKELVDSTNDIQKKTQNALDGLGTTVSKSQKNTDNNTQYSQRFNKVLANAKNGGADNTAVFNFLASPISAKGQLGTVHQISLVPYYATLIAAILVLIFAITLREFIRRRKVTETDKLVKPNRRWENVPNVILITTTGLVISLIFASAVTYFAASTFAMTLFIYSLLITFSGILVFTGMIRQFRKTSLLLYGAVLGLFFILTPLLGVATKQGSLANILYRISPLQNIQNGYTALLNSSSLGITTSVILCIGIVGGIGLNFVVNPGAVITGEVTAADQEVTKEK</sequence>
<dbReference type="InterPro" id="IPR051449">
    <property type="entry name" value="ABC-2_transporter_component"/>
</dbReference>
<dbReference type="GO" id="GO:0005886">
    <property type="term" value="C:plasma membrane"/>
    <property type="evidence" value="ECO:0007669"/>
    <property type="project" value="UniProtKB-SubCell"/>
</dbReference>
<evidence type="ECO:0000256" key="1">
    <source>
        <dbReference type="ARBA" id="ARBA00004651"/>
    </source>
</evidence>